<evidence type="ECO:0000313" key="1">
    <source>
        <dbReference type="EMBL" id="KAH6930372.1"/>
    </source>
</evidence>
<sequence length="93" mass="10583">MPRHAHRGPRFVRGVHRSHNDDPGLKSRPTLSQNPRLLRLDARSRRCHRGEEEEEDEEDAPWNACHGDRSQPCSVEAAEVASRSRQRIIAGIA</sequence>
<organism evidence="1 2">
    <name type="scientific">Hyalomma asiaticum</name>
    <name type="common">Tick</name>
    <dbReference type="NCBI Taxonomy" id="266040"/>
    <lineage>
        <taxon>Eukaryota</taxon>
        <taxon>Metazoa</taxon>
        <taxon>Ecdysozoa</taxon>
        <taxon>Arthropoda</taxon>
        <taxon>Chelicerata</taxon>
        <taxon>Arachnida</taxon>
        <taxon>Acari</taxon>
        <taxon>Parasitiformes</taxon>
        <taxon>Ixodida</taxon>
        <taxon>Ixodoidea</taxon>
        <taxon>Ixodidae</taxon>
        <taxon>Hyalomminae</taxon>
        <taxon>Hyalomma</taxon>
    </lineage>
</organism>
<gene>
    <name evidence="1" type="ORF">HPB50_013114</name>
</gene>
<comment type="caution">
    <text evidence="1">The sequence shown here is derived from an EMBL/GenBank/DDBJ whole genome shotgun (WGS) entry which is preliminary data.</text>
</comment>
<name>A0ACB7S8G7_HYAAI</name>
<accession>A0ACB7S8G7</accession>
<evidence type="ECO:0000313" key="2">
    <source>
        <dbReference type="Proteomes" id="UP000821845"/>
    </source>
</evidence>
<proteinExistence type="predicted"/>
<dbReference type="Proteomes" id="UP000821845">
    <property type="component" value="Chromosome 5"/>
</dbReference>
<reference evidence="1" key="1">
    <citation type="submission" date="2020-05" db="EMBL/GenBank/DDBJ databases">
        <title>Large-scale comparative analyses of tick genomes elucidate their genetic diversity and vector capacities.</title>
        <authorList>
            <person name="Jia N."/>
            <person name="Wang J."/>
            <person name="Shi W."/>
            <person name="Du L."/>
            <person name="Sun Y."/>
            <person name="Zhan W."/>
            <person name="Jiang J."/>
            <person name="Wang Q."/>
            <person name="Zhang B."/>
            <person name="Ji P."/>
            <person name="Sakyi L.B."/>
            <person name="Cui X."/>
            <person name="Yuan T."/>
            <person name="Jiang B."/>
            <person name="Yang W."/>
            <person name="Lam T.T.-Y."/>
            <person name="Chang Q."/>
            <person name="Ding S."/>
            <person name="Wang X."/>
            <person name="Zhu J."/>
            <person name="Ruan X."/>
            <person name="Zhao L."/>
            <person name="Wei J."/>
            <person name="Que T."/>
            <person name="Du C."/>
            <person name="Cheng J."/>
            <person name="Dai P."/>
            <person name="Han X."/>
            <person name="Huang E."/>
            <person name="Gao Y."/>
            <person name="Liu J."/>
            <person name="Shao H."/>
            <person name="Ye R."/>
            <person name="Li L."/>
            <person name="Wei W."/>
            <person name="Wang X."/>
            <person name="Wang C."/>
            <person name="Yang T."/>
            <person name="Huo Q."/>
            <person name="Li W."/>
            <person name="Guo W."/>
            <person name="Chen H."/>
            <person name="Zhou L."/>
            <person name="Ni X."/>
            <person name="Tian J."/>
            <person name="Zhou Y."/>
            <person name="Sheng Y."/>
            <person name="Liu T."/>
            <person name="Pan Y."/>
            <person name="Xia L."/>
            <person name="Li J."/>
            <person name="Zhao F."/>
            <person name="Cao W."/>
        </authorList>
    </citation>
    <scope>NUCLEOTIDE SEQUENCE</scope>
    <source>
        <strain evidence="1">Hyas-2018</strain>
    </source>
</reference>
<keyword evidence="2" id="KW-1185">Reference proteome</keyword>
<protein>
    <submittedName>
        <fullName evidence="1">Uncharacterized protein</fullName>
    </submittedName>
</protein>
<dbReference type="EMBL" id="CM023485">
    <property type="protein sequence ID" value="KAH6930372.1"/>
    <property type="molecule type" value="Genomic_DNA"/>
</dbReference>